<evidence type="ECO:0000256" key="2">
    <source>
        <dbReference type="ARBA" id="ARBA00023172"/>
    </source>
</evidence>
<evidence type="ECO:0000313" key="5">
    <source>
        <dbReference type="Proteomes" id="UP001159042"/>
    </source>
</evidence>
<dbReference type="InterPro" id="IPR002104">
    <property type="entry name" value="Integrase_catalytic"/>
</dbReference>
<dbReference type="PANTHER" id="PTHR30349:SF41">
    <property type="entry name" value="INTEGRASE_RECOMBINASE PROTEIN MJ0367-RELATED"/>
    <property type="match status" value="1"/>
</dbReference>
<accession>A0AAV8VFM7</accession>
<evidence type="ECO:0000256" key="1">
    <source>
        <dbReference type="ARBA" id="ARBA00023125"/>
    </source>
</evidence>
<protein>
    <recommendedName>
        <fullName evidence="3">Tyr recombinase domain-containing protein</fullName>
    </recommendedName>
</protein>
<name>A0AAV8VFM7_9CUCU</name>
<dbReference type="GO" id="GO:0006310">
    <property type="term" value="P:DNA recombination"/>
    <property type="evidence" value="ECO:0007669"/>
    <property type="project" value="UniProtKB-KW"/>
</dbReference>
<comment type="caution">
    <text evidence="4">The sequence shown here is derived from an EMBL/GenBank/DDBJ whole genome shotgun (WGS) entry which is preliminary data.</text>
</comment>
<sequence length="302" mass="33983">MDDFNVETAAEEAITELLPSKSRKVYEKSYEDFITWCKQMKVSDDMSEKVFLAYFNEKSKTKSRILTLEQVDQFLIKAPDDQFLMVKVALIMGVAGACRGNQLLQLSINDVTDLGSSLLVRIKNTKNGIDRTFVVENSSKSCIDFMKLCRQYMALRKTDTNHSRFFVQYKNCRCTTQPIGKNTFGKLPANIAIFLRLPEPSTYTGHCFRRTSASLLADSGASIDILKRHGGWKSSAVAEGYVESSISNKKNIAGQIFGNNNQRNSEQENEINLSNTSITSTSASNLFNSQEECANKLFNFKE</sequence>
<dbReference type="GO" id="GO:0003677">
    <property type="term" value="F:DNA binding"/>
    <property type="evidence" value="ECO:0007669"/>
    <property type="project" value="UniProtKB-KW"/>
</dbReference>
<dbReference type="Pfam" id="PF00589">
    <property type="entry name" value="Phage_integrase"/>
    <property type="match status" value="1"/>
</dbReference>
<dbReference type="InterPro" id="IPR050090">
    <property type="entry name" value="Tyrosine_recombinase_XerCD"/>
</dbReference>
<organism evidence="4 5">
    <name type="scientific">Exocentrus adspersus</name>
    <dbReference type="NCBI Taxonomy" id="1586481"/>
    <lineage>
        <taxon>Eukaryota</taxon>
        <taxon>Metazoa</taxon>
        <taxon>Ecdysozoa</taxon>
        <taxon>Arthropoda</taxon>
        <taxon>Hexapoda</taxon>
        <taxon>Insecta</taxon>
        <taxon>Pterygota</taxon>
        <taxon>Neoptera</taxon>
        <taxon>Endopterygota</taxon>
        <taxon>Coleoptera</taxon>
        <taxon>Polyphaga</taxon>
        <taxon>Cucujiformia</taxon>
        <taxon>Chrysomeloidea</taxon>
        <taxon>Cerambycidae</taxon>
        <taxon>Lamiinae</taxon>
        <taxon>Acanthocinini</taxon>
        <taxon>Exocentrus</taxon>
    </lineage>
</organism>
<dbReference type="GO" id="GO:0015074">
    <property type="term" value="P:DNA integration"/>
    <property type="evidence" value="ECO:0007669"/>
    <property type="project" value="InterPro"/>
</dbReference>
<dbReference type="PANTHER" id="PTHR30349">
    <property type="entry name" value="PHAGE INTEGRASE-RELATED"/>
    <property type="match status" value="1"/>
</dbReference>
<dbReference type="Proteomes" id="UP001159042">
    <property type="component" value="Unassembled WGS sequence"/>
</dbReference>
<dbReference type="InterPro" id="IPR011010">
    <property type="entry name" value="DNA_brk_join_enz"/>
</dbReference>
<dbReference type="SUPFAM" id="SSF56349">
    <property type="entry name" value="DNA breaking-rejoining enzymes"/>
    <property type="match status" value="1"/>
</dbReference>
<keyword evidence="5" id="KW-1185">Reference proteome</keyword>
<dbReference type="PROSITE" id="PS51898">
    <property type="entry name" value="TYR_RECOMBINASE"/>
    <property type="match status" value="1"/>
</dbReference>
<feature type="non-terminal residue" evidence="4">
    <location>
        <position position="302"/>
    </location>
</feature>
<gene>
    <name evidence="4" type="ORF">NQ315_002892</name>
</gene>
<keyword evidence="2" id="KW-0233">DNA recombination</keyword>
<feature type="domain" description="Tyr recombinase" evidence="3">
    <location>
        <begin position="61"/>
        <end position="254"/>
    </location>
</feature>
<dbReference type="EMBL" id="JANEYG010000105">
    <property type="protein sequence ID" value="KAJ8913014.1"/>
    <property type="molecule type" value="Genomic_DNA"/>
</dbReference>
<keyword evidence="1" id="KW-0238">DNA-binding</keyword>
<dbReference type="Gene3D" id="1.10.443.10">
    <property type="entry name" value="Intergrase catalytic core"/>
    <property type="match status" value="1"/>
</dbReference>
<reference evidence="4 5" key="1">
    <citation type="journal article" date="2023" name="Insect Mol. Biol.">
        <title>Genome sequencing provides insights into the evolution of gene families encoding plant cell wall-degrading enzymes in longhorned beetles.</title>
        <authorList>
            <person name="Shin N.R."/>
            <person name="Okamura Y."/>
            <person name="Kirsch R."/>
            <person name="Pauchet Y."/>
        </authorList>
    </citation>
    <scope>NUCLEOTIDE SEQUENCE [LARGE SCALE GENOMIC DNA]</scope>
    <source>
        <strain evidence="4">EAD_L_NR</strain>
    </source>
</reference>
<dbReference type="CDD" id="cd00397">
    <property type="entry name" value="DNA_BRE_C"/>
    <property type="match status" value="1"/>
</dbReference>
<evidence type="ECO:0000313" key="4">
    <source>
        <dbReference type="EMBL" id="KAJ8913014.1"/>
    </source>
</evidence>
<evidence type="ECO:0000259" key="3">
    <source>
        <dbReference type="PROSITE" id="PS51898"/>
    </source>
</evidence>
<proteinExistence type="predicted"/>
<dbReference type="AlphaFoldDB" id="A0AAV8VFM7"/>
<dbReference type="InterPro" id="IPR013762">
    <property type="entry name" value="Integrase-like_cat_sf"/>
</dbReference>